<feature type="transmembrane region" description="Helical" evidence="7">
    <location>
        <begin position="117"/>
        <end position="135"/>
    </location>
</feature>
<dbReference type="AlphaFoldDB" id="A0A1H4Q0K9"/>
<dbReference type="GO" id="GO:0005886">
    <property type="term" value="C:plasma membrane"/>
    <property type="evidence" value="ECO:0007669"/>
    <property type="project" value="UniProtKB-SubCell"/>
</dbReference>
<keyword evidence="5 7" id="KW-1133">Transmembrane helix</keyword>
<reference evidence="8 9" key="1">
    <citation type="submission" date="2016-10" db="EMBL/GenBank/DDBJ databases">
        <authorList>
            <person name="de Groot N.N."/>
        </authorList>
    </citation>
    <scope>NUCLEOTIDE SEQUENCE [LARGE SCALE GENOMIC DNA]</scope>
    <source>
        <strain evidence="8 9">DSM 10495</strain>
    </source>
</reference>
<dbReference type="Proteomes" id="UP000182652">
    <property type="component" value="Unassembled WGS sequence"/>
</dbReference>
<accession>A0A1H4Q0K9</accession>
<organism evidence="8 9">
    <name type="scientific">Arthrobacter woluwensis</name>
    <dbReference type="NCBI Taxonomy" id="156980"/>
    <lineage>
        <taxon>Bacteria</taxon>
        <taxon>Bacillati</taxon>
        <taxon>Actinomycetota</taxon>
        <taxon>Actinomycetes</taxon>
        <taxon>Micrococcales</taxon>
        <taxon>Micrococcaceae</taxon>
        <taxon>Arthrobacter</taxon>
    </lineage>
</organism>
<comment type="subcellular location">
    <subcellularLocation>
        <location evidence="1">Cell membrane</location>
        <topology evidence="1">Multi-pass membrane protein</topology>
    </subcellularLocation>
</comment>
<feature type="transmembrane region" description="Helical" evidence="7">
    <location>
        <begin position="273"/>
        <end position="296"/>
    </location>
</feature>
<evidence type="ECO:0000256" key="2">
    <source>
        <dbReference type="ARBA" id="ARBA00007977"/>
    </source>
</evidence>
<dbReference type="PROSITE" id="PS51257">
    <property type="entry name" value="PROKAR_LIPOPROTEIN"/>
    <property type="match status" value="1"/>
</dbReference>
<evidence type="ECO:0000256" key="4">
    <source>
        <dbReference type="ARBA" id="ARBA00022692"/>
    </source>
</evidence>
<keyword evidence="9" id="KW-1185">Reference proteome</keyword>
<evidence type="ECO:0000313" key="8">
    <source>
        <dbReference type="EMBL" id="SEC12972.1"/>
    </source>
</evidence>
<feature type="transmembrane region" description="Helical" evidence="7">
    <location>
        <begin position="180"/>
        <end position="200"/>
    </location>
</feature>
<dbReference type="PANTHER" id="PTHR30106:SF2">
    <property type="entry name" value="UPF0324 INNER MEMBRANE PROTEIN YEIH"/>
    <property type="match status" value="1"/>
</dbReference>
<feature type="transmembrane region" description="Helical" evidence="7">
    <location>
        <begin position="147"/>
        <end position="173"/>
    </location>
</feature>
<sequence length="331" mass="32821">MPTALQRPGLLLAGAVALVACVISHLVPGVSALLIAIIVGVVARNAGILPRTSDPGLGYAARVPLRLGIVLLGLQLSLPELFARGWGVPVLAVLVVGVGIVGTLGLGRLLGVERRQALLVACGFSICGAAAVAGVESSVDAREKETVTAVALVVLFGTLMIPLIPGLGALLGLSTEQTALWAGASVHEVGQVVAIGGLFGGGALGLAVSMKLARVLLLAPVAAVLGARSRALAPEGDMSQDSASSKPPVIPLFLVGFIIAAVVRSLLPVPHEVLALASSAQEFLLSAAMFALGAGVHVKSLLSGSGRLLALAAGSTVLVAALGLGGALVIA</sequence>
<evidence type="ECO:0000256" key="3">
    <source>
        <dbReference type="ARBA" id="ARBA00022475"/>
    </source>
</evidence>
<feature type="transmembrane region" description="Helical" evidence="7">
    <location>
        <begin position="206"/>
        <end position="227"/>
    </location>
</feature>
<feature type="transmembrane region" description="Helical" evidence="7">
    <location>
        <begin position="308"/>
        <end position="330"/>
    </location>
</feature>
<feature type="transmembrane region" description="Helical" evidence="7">
    <location>
        <begin position="12"/>
        <end position="42"/>
    </location>
</feature>
<dbReference type="RefSeq" id="WP_066212488.1">
    <property type="nucleotide sequence ID" value="NZ_FNSN01000003.1"/>
</dbReference>
<proteinExistence type="inferred from homology"/>
<keyword evidence="3" id="KW-1003">Cell membrane</keyword>
<feature type="transmembrane region" description="Helical" evidence="7">
    <location>
        <begin position="88"/>
        <end position="110"/>
    </location>
</feature>
<evidence type="ECO:0000256" key="6">
    <source>
        <dbReference type="ARBA" id="ARBA00023136"/>
    </source>
</evidence>
<evidence type="ECO:0000256" key="7">
    <source>
        <dbReference type="SAM" id="Phobius"/>
    </source>
</evidence>
<keyword evidence="4 7" id="KW-0812">Transmembrane</keyword>
<evidence type="ECO:0000256" key="1">
    <source>
        <dbReference type="ARBA" id="ARBA00004651"/>
    </source>
</evidence>
<gene>
    <name evidence="8" type="ORF">SAMN04489745_2143</name>
</gene>
<dbReference type="InterPro" id="IPR018383">
    <property type="entry name" value="UPF0324_pro"/>
</dbReference>
<feature type="transmembrane region" description="Helical" evidence="7">
    <location>
        <begin position="248"/>
        <end position="267"/>
    </location>
</feature>
<protein>
    <submittedName>
        <fullName evidence="8">Conserved hypothetical integral membrane protein</fullName>
    </submittedName>
</protein>
<dbReference type="EMBL" id="FNSN01000003">
    <property type="protein sequence ID" value="SEC12972.1"/>
    <property type="molecule type" value="Genomic_DNA"/>
</dbReference>
<keyword evidence="6 7" id="KW-0472">Membrane</keyword>
<dbReference type="Pfam" id="PF03601">
    <property type="entry name" value="Cons_hypoth698"/>
    <property type="match status" value="1"/>
</dbReference>
<comment type="similarity">
    <text evidence="2">Belongs to the UPF0324 family.</text>
</comment>
<evidence type="ECO:0000256" key="5">
    <source>
        <dbReference type="ARBA" id="ARBA00022989"/>
    </source>
</evidence>
<evidence type="ECO:0000313" key="9">
    <source>
        <dbReference type="Proteomes" id="UP000182652"/>
    </source>
</evidence>
<name>A0A1H4Q0K9_9MICC</name>
<dbReference type="PANTHER" id="PTHR30106">
    <property type="entry name" value="INNER MEMBRANE PROTEIN YEIH-RELATED"/>
    <property type="match status" value="1"/>
</dbReference>